<dbReference type="Pfam" id="PF06580">
    <property type="entry name" value="His_kinase"/>
    <property type="match status" value="1"/>
</dbReference>
<feature type="domain" description="Signal transduction histidine kinase internal region" evidence="1">
    <location>
        <begin position="75"/>
        <end position="134"/>
    </location>
</feature>
<comment type="caution">
    <text evidence="2">The sequence shown here is derived from an EMBL/GenBank/DDBJ whole genome shotgun (WGS) entry which is preliminary data.</text>
</comment>
<dbReference type="GO" id="GO:0016301">
    <property type="term" value="F:kinase activity"/>
    <property type="evidence" value="ECO:0007669"/>
    <property type="project" value="UniProtKB-KW"/>
</dbReference>
<sequence>LYMGYKSAITHRSLHHQLTEVERLSQEKQQLLAMQNAMLERQLVQQTNEVMLERQLEAQRVSQLRSDFERRVAEAEMTGLRSQMNPHFIFNCLNSIKLYAVDNESEKASEYLTKFSRLIRMVLENSRSERVTLQN</sequence>
<keyword evidence="3" id="KW-1185">Reference proteome</keyword>
<evidence type="ECO:0000313" key="2">
    <source>
        <dbReference type="EMBL" id="RKH77108.1"/>
    </source>
</evidence>
<name>A0ABX9Q377_9BACT</name>
<dbReference type="Proteomes" id="UP000278907">
    <property type="component" value="Unassembled WGS sequence"/>
</dbReference>
<proteinExistence type="predicted"/>
<reference evidence="2 3" key="1">
    <citation type="submission" date="2018-09" db="EMBL/GenBank/DDBJ databases">
        <authorList>
            <person name="Livingstone P.G."/>
            <person name="Whitworth D.E."/>
        </authorList>
    </citation>
    <scope>NUCLEOTIDE SEQUENCE [LARGE SCALE GENOMIC DNA]</scope>
    <source>
        <strain evidence="2 3">CA031B</strain>
    </source>
</reference>
<accession>A0ABX9Q377</accession>
<evidence type="ECO:0000259" key="1">
    <source>
        <dbReference type="Pfam" id="PF06580"/>
    </source>
</evidence>
<protein>
    <submittedName>
        <fullName evidence="2">Histidine kinase</fullName>
    </submittedName>
</protein>
<gene>
    <name evidence="2" type="ORF">D7Y13_44135</name>
</gene>
<evidence type="ECO:0000313" key="3">
    <source>
        <dbReference type="Proteomes" id="UP000278907"/>
    </source>
</evidence>
<dbReference type="InterPro" id="IPR010559">
    <property type="entry name" value="Sig_transdc_His_kin_internal"/>
</dbReference>
<feature type="non-terminal residue" evidence="2">
    <location>
        <position position="1"/>
    </location>
</feature>
<dbReference type="InterPro" id="IPR050640">
    <property type="entry name" value="Bact_2-comp_sensor_kinase"/>
</dbReference>
<dbReference type="PANTHER" id="PTHR34220">
    <property type="entry name" value="SENSOR HISTIDINE KINASE YPDA"/>
    <property type="match status" value="1"/>
</dbReference>
<dbReference type="EMBL" id="RAWI01001289">
    <property type="protein sequence ID" value="RKH77108.1"/>
    <property type="molecule type" value="Genomic_DNA"/>
</dbReference>
<dbReference type="PANTHER" id="PTHR34220:SF7">
    <property type="entry name" value="SENSOR HISTIDINE KINASE YPDA"/>
    <property type="match status" value="1"/>
</dbReference>
<feature type="non-terminal residue" evidence="2">
    <location>
        <position position="135"/>
    </location>
</feature>
<keyword evidence="2" id="KW-0808">Transferase</keyword>
<keyword evidence="2" id="KW-0418">Kinase</keyword>
<organism evidence="2 3">
    <name type="scientific">Corallococcus praedator</name>
    <dbReference type="NCBI Taxonomy" id="2316724"/>
    <lineage>
        <taxon>Bacteria</taxon>
        <taxon>Pseudomonadati</taxon>
        <taxon>Myxococcota</taxon>
        <taxon>Myxococcia</taxon>
        <taxon>Myxococcales</taxon>
        <taxon>Cystobacterineae</taxon>
        <taxon>Myxococcaceae</taxon>
        <taxon>Corallococcus</taxon>
    </lineage>
</organism>